<evidence type="ECO:0000256" key="1">
    <source>
        <dbReference type="SAM" id="MobiDB-lite"/>
    </source>
</evidence>
<proteinExistence type="predicted"/>
<feature type="region of interest" description="Disordered" evidence="1">
    <location>
        <begin position="48"/>
        <end position="89"/>
    </location>
</feature>
<feature type="region of interest" description="Disordered" evidence="1">
    <location>
        <begin position="400"/>
        <end position="419"/>
    </location>
</feature>
<protein>
    <submittedName>
        <fullName evidence="2">Uncharacterized protein</fullName>
    </submittedName>
</protein>
<feature type="compositionally biased region" description="Acidic residues" evidence="1">
    <location>
        <begin position="1"/>
        <end position="12"/>
    </location>
</feature>
<evidence type="ECO:0000313" key="3">
    <source>
        <dbReference type="Proteomes" id="UP000887458"/>
    </source>
</evidence>
<accession>A0ABQ8IQE9</accession>
<name>A0ABQ8IQE9_DERPT</name>
<reference evidence="2 3" key="1">
    <citation type="journal article" date="2018" name="J. Allergy Clin. Immunol.">
        <title>High-quality assembly of Dermatophagoides pteronyssinus genome and transcriptome reveals a wide range of novel allergens.</title>
        <authorList>
            <person name="Liu X.Y."/>
            <person name="Yang K.Y."/>
            <person name="Wang M.Q."/>
            <person name="Kwok J.S."/>
            <person name="Zeng X."/>
            <person name="Yang Z."/>
            <person name="Xiao X.J."/>
            <person name="Lau C.P."/>
            <person name="Li Y."/>
            <person name="Huang Z.M."/>
            <person name="Ba J.G."/>
            <person name="Yim A.K."/>
            <person name="Ouyang C.Y."/>
            <person name="Ngai S.M."/>
            <person name="Chan T.F."/>
            <person name="Leung E.L."/>
            <person name="Liu L."/>
            <person name="Liu Z.G."/>
            <person name="Tsui S.K."/>
        </authorList>
    </citation>
    <scope>NUCLEOTIDE SEQUENCE [LARGE SCALE GENOMIC DNA]</scope>
    <source>
        <strain evidence="2">Derp</strain>
    </source>
</reference>
<gene>
    <name evidence="2" type="ORF">DERP_006513</name>
</gene>
<feature type="compositionally biased region" description="Low complexity" evidence="1">
    <location>
        <begin position="406"/>
        <end position="418"/>
    </location>
</feature>
<feature type="region of interest" description="Disordered" evidence="1">
    <location>
        <begin position="324"/>
        <end position="355"/>
    </location>
</feature>
<feature type="compositionally biased region" description="Gly residues" evidence="1">
    <location>
        <begin position="14"/>
        <end position="23"/>
    </location>
</feature>
<feature type="region of interest" description="Disordered" evidence="1">
    <location>
        <begin position="1"/>
        <end position="32"/>
    </location>
</feature>
<feature type="region of interest" description="Disordered" evidence="1">
    <location>
        <begin position="158"/>
        <end position="197"/>
    </location>
</feature>
<comment type="caution">
    <text evidence="2">The sequence shown here is derived from an EMBL/GenBank/DDBJ whole genome shotgun (WGS) entry which is preliminary data.</text>
</comment>
<feature type="compositionally biased region" description="Basic residues" evidence="1">
    <location>
        <begin position="334"/>
        <end position="346"/>
    </location>
</feature>
<feature type="compositionally biased region" description="Basic and acidic residues" evidence="1">
    <location>
        <begin position="62"/>
        <end position="74"/>
    </location>
</feature>
<sequence>MERTGDDDDDDNSGSGGGGGGAVEGVADNVDEKIRGVGVDVDVIDKEIDLQQKQQQQQQEQQEEKPQEKQQQQRDDDDNNNLSVVVQQQPLPSKLLQAFNNLNNINDNNDADPVVAVGPLSDNFKSINKKIPSVLQPSDLWLKKQYPSLDMEKIFMAQPPEPSEKPSEKPSPIKLPSPKILPPKKISRSPSLKPRRSLKKIQKITEKTRKKRARPKKSLNISSTYKETMANDDKLLLSVEKDNSVVFKVRRNRTRNRTRDRRRTRQRAIVNKTPSVTLAKCLKNPRKSIRKIESLRTPSMILMAAMNDADSIKKLITIMSKHNNFNNNNEMEKSRKKIDGRRQRRKKVDDNDDKEETIRSLLTRIDNNEKSRKNKTRQKDIHSLSSMIFRKNQRPMSKIFCSDTKQQQQQQPQQQQQQRKYSLLMMKRLAKRRATTSSYPRTLIKAIENFLQNHQ</sequence>
<feature type="compositionally biased region" description="Low complexity" evidence="1">
    <location>
        <begin position="51"/>
        <end position="60"/>
    </location>
</feature>
<dbReference type="Proteomes" id="UP000887458">
    <property type="component" value="Unassembled WGS sequence"/>
</dbReference>
<reference evidence="2 3" key="2">
    <citation type="journal article" date="2022" name="Mol. Biol. Evol.">
        <title>Comparative Genomics Reveals Insights into the Divergent Evolution of Astigmatic Mites and Household Pest Adaptations.</title>
        <authorList>
            <person name="Xiong Q."/>
            <person name="Wan A.T."/>
            <person name="Liu X."/>
            <person name="Fung C.S."/>
            <person name="Xiao X."/>
            <person name="Malainual N."/>
            <person name="Hou J."/>
            <person name="Wang L."/>
            <person name="Wang M."/>
            <person name="Yang K.Y."/>
            <person name="Cui Y."/>
            <person name="Leung E.L."/>
            <person name="Nong W."/>
            <person name="Shin S.K."/>
            <person name="Au S.W."/>
            <person name="Jeong K.Y."/>
            <person name="Chew F.T."/>
            <person name="Hui J.H."/>
            <person name="Leung T.F."/>
            <person name="Tungtrongchitr A."/>
            <person name="Zhong N."/>
            <person name="Liu Z."/>
            <person name="Tsui S.K."/>
        </authorList>
    </citation>
    <scope>NUCLEOTIDE SEQUENCE [LARGE SCALE GENOMIC DNA]</scope>
    <source>
        <strain evidence="2">Derp</strain>
    </source>
</reference>
<evidence type="ECO:0000313" key="2">
    <source>
        <dbReference type="EMBL" id="KAH9412551.1"/>
    </source>
</evidence>
<organism evidence="2 3">
    <name type="scientific">Dermatophagoides pteronyssinus</name>
    <name type="common">European house dust mite</name>
    <dbReference type="NCBI Taxonomy" id="6956"/>
    <lineage>
        <taxon>Eukaryota</taxon>
        <taxon>Metazoa</taxon>
        <taxon>Ecdysozoa</taxon>
        <taxon>Arthropoda</taxon>
        <taxon>Chelicerata</taxon>
        <taxon>Arachnida</taxon>
        <taxon>Acari</taxon>
        <taxon>Acariformes</taxon>
        <taxon>Sarcoptiformes</taxon>
        <taxon>Astigmata</taxon>
        <taxon>Psoroptidia</taxon>
        <taxon>Analgoidea</taxon>
        <taxon>Pyroglyphidae</taxon>
        <taxon>Dermatophagoidinae</taxon>
        <taxon>Dermatophagoides</taxon>
    </lineage>
</organism>
<keyword evidence="3" id="KW-1185">Reference proteome</keyword>
<dbReference type="EMBL" id="NJHN03000129">
    <property type="protein sequence ID" value="KAH9412551.1"/>
    <property type="molecule type" value="Genomic_DNA"/>
</dbReference>
<feature type="compositionally biased region" description="Low complexity" evidence="1">
    <location>
        <begin position="80"/>
        <end position="89"/>
    </location>
</feature>